<feature type="transmembrane region" description="Helical" evidence="9">
    <location>
        <begin position="16"/>
        <end position="37"/>
    </location>
</feature>
<dbReference type="SMART" id="SM00283">
    <property type="entry name" value="MA"/>
    <property type="match status" value="1"/>
</dbReference>
<name>A0ABZ0QCZ0_9VIBR</name>
<evidence type="ECO:0000256" key="5">
    <source>
        <dbReference type="ARBA" id="ARBA00023136"/>
    </source>
</evidence>
<dbReference type="PANTHER" id="PTHR32089">
    <property type="entry name" value="METHYL-ACCEPTING CHEMOTAXIS PROTEIN MCPB"/>
    <property type="match status" value="1"/>
</dbReference>
<evidence type="ECO:0000256" key="9">
    <source>
        <dbReference type="SAM" id="Phobius"/>
    </source>
</evidence>
<dbReference type="SMART" id="SM00304">
    <property type="entry name" value="HAMP"/>
    <property type="match status" value="1"/>
</dbReference>
<keyword evidence="13" id="KW-1185">Reference proteome</keyword>
<dbReference type="CDD" id="cd06225">
    <property type="entry name" value="HAMP"/>
    <property type="match status" value="1"/>
</dbReference>
<dbReference type="RefSeq" id="WP_261894473.1">
    <property type="nucleotide sequence ID" value="NZ_AP024895.1"/>
</dbReference>
<evidence type="ECO:0000256" key="1">
    <source>
        <dbReference type="ARBA" id="ARBA00004651"/>
    </source>
</evidence>
<dbReference type="InterPro" id="IPR004010">
    <property type="entry name" value="Double_Cache_2"/>
</dbReference>
<sequence>MSSGVLRNFPIGIRQYLMIGITTVLLLIPFMLMLSHYQTDLMEAKKTKTRHLVESATSILVHFHKLQSEGKLTEAEAKQQAKSVINQLRYDQNDYFWINDMTPVMVMHPIKPQLEGKDLSAIKDPTGKALFVEMVDVAKRAQEGVVHYMWPKPGATVDIEKVSYIKLFQPWGWIVGSGVYVDDVDDVDALIASRTRTILIGLGVAVLIMLIFSLRISSSIVRPCRDTLAALREIAQGDGDLSRKLNDDGKDELSEIASAFNLFTNKLRSTIIEIKPMAQEVTTSANELNGLAQDASSKAHEQKQSVDDVSNAMQELVNSNRDVTDAAENAAESAQNASEKGREGRHLIEEASHYMSALSKSLTHTDTNTQALARETENVGSVLEVIRGVAEQTNLLALNAAIEAARAGEQGRGFAVVADEVRTLATRTQQSTDEIEQIVTGLQQRAKEVSQSMEQTQQQSIATLKKAEEAQQALTMVDDQIQTILSVNGQIVTAIGHQSNATHHMADSLNRITQISARASERAKKVSAASETLLNTGHNLTQTINSFKV</sequence>
<dbReference type="Pfam" id="PF00672">
    <property type="entry name" value="HAMP"/>
    <property type="match status" value="1"/>
</dbReference>
<evidence type="ECO:0000256" key="2">
    <source>
        <dbReference type="ARBA" id="ARBA00022475"/>
    </source>
</evidence>
<evidence type="ECO:0000313" key="13">
    <source>
        <dbReference type="Proteomes" id="UP001304071"/>
    </source>
</evidence>
<evidence type="ECO:0000256" key="8">
    <source>
        <dbReference type="PROSITE-ProRule" id="PRU00284"/>
    </source>
</evidence>
<dbReference type="InterPro" id="IPR004089">
    <property type="entry name" value="MCPsignal_dom"/>
</dbReference>
<dbReference type="Pfam" id="PF00015">
    <property type="entry name" value="MCPsignal"/>
    <property type="match status" value="1"/>
</dbReference>
<dbReference type="InterPro" id="IPR033480">
    <property type="entry name" value="sCache_2"/>
</dbReference>
<dbReference type="PANTHER" id="PTHR32089:SF119">
    <property type="entry name" value="METHYL-ACCEPTING CHEMOTAXIS PROTEIN CTPL"/>
    <property type="match status" value="1"/>
</dbReference>
<accession>A0ABZ0QCZ0</accession>
<dbReference type="Pfam" id="PF08269">
    <property type="entry name" value="dCache_2"/>
    <property type="match status" value="1"/>
</dbReference>
<dbReference type="Gene3D" id="3.30.450.20">
    <property type="entry name" value="PAS domain"/>
    <property type="match status" value="1"/>
</dbReference>
<evidence type="ECO:0000313" key="12">
    <source>
        <dbReference type="EMBL" id="WPC74334.1"/>
    </source>
</evidence>
<reference evidence="12 13" key="1">
    <citation type="submission" date="2023-11" db="EMBL/GenBank/DDBJ databases">
        <title>Plant-associative lifestyle of Vibrio porteresiae and its evolutionary dynamics.</title>
        <authorList>
            <person name="Rameshkumar N."/>
            <person name="Kirti K."/>
        </authorList>
    </citation>
    <scope>NUCLEOTIDE SEQUENCE [LARGE SCALE GENOMIC DNA]</scope>
    <source>
        <strain evidence="12 13">MSSRF30</strain>
    </source>
</reference>
<keyword evidence="3 9" id="KW-0812">Transmembrane</keyword>
<dbReference type="CDD" id="cd11386">
    <property type="entry name" value="MCP_signal"/>
    <property type="match status" value="1"/>
</dbReference>
<feature type="domain" description="Methyl-accepting transducer" evidence="10">
    <location>
        <begin position="277"/>
        <end position="513"/>
    </location>
</feature>
<keyword evidence="2" id="KW-1003">Cell membrane</keyword>
<gene>
    <name evidence="12" type="ORF">R8Z52_03465</name>
</gene>
<dbReference type="PROSITE" id="PS50885">
    <property type="entry name" value="HAMP"/>
    <property type="match status" value="1"/>
</dbReference>
<dbReference type="SUPFAM" id="SSF58104">
    <property type="entry name" value="Methyl-accepting chemotaxis protein (MCP) signaling domain"/>
    <property type="match status" value="1"/>
</dbReference>
<evidence type="ECO:0000259" key="10">
    <source>
        <dbReference type="PROSITE" id="PS50111"/>
    </source>
</evidence>
<dbReference type="EMBL" id="CP138203">
    <property type="protein sequence ID" value="WPC74334.1"/>
    <property type="molecule type" value="Genomic_DNA"/>
</dbReference>
<evidence type="ECO:0000256" key="3">
    <source>
        <dbReference type="ARBA" id="ARBA00022692"/>
    </source>
</evidence>
<evidence type="ECO:0000256" key="6">
    <source>
        <dbReference type="ARBA" id="ARBA00023224"/>
    </source>
</evidence>
<protein>
    <submittedName>
        <fullName evidence="12">Methyl-accepting chemotaxis protein</fullName>
    </submittedName>
</protein>
<keyword evidence="5 9" id="KW-0472">Membrane</keyword>
<evidence type="ECO:0000256" key="7">
    <source>
        <dbReference type="ARBA" id="ARBA00029447"/>
    </source>
</evidence>
<comment type="similarity">
    <text evidence="7">Belongs to the methyl-accepting chemotaxis (MCP) protein family.</text>
</comment>
<keyword evidence="4 9" id="KW-1133">Transmembrane helix</keyword>
<dbReference type="InterPro" id="IPR003660">
    <property type="entry name" value="HAMP_dom"/>
</dbReference>
<evidence type="ECO:0000256" key="4">
    <source>
        <dbReference type="ARBA" id="ARBA00022989"/>
    </source>
</evidence>
<proteinExistence type="inferred from homology"/>
<dbReference type="Gene3D" id="1.10.287.950">
    <property type="entry name" value="Methyl-accepting chemotaxis protein"/>
    <property type="match status" value="1"/>
</dbReference>
<dbReference type="PROSITE" id="PS50111">
    <property type="entry name" value="CHEMOTAXIS_TRANSDUC_2"/>
    <property type="match status" value="1"/>
</dbReference>
<evidence type="ECO:0000259" key="11">
    <source>
        <dbReference type="PROSITE" id="PS50885"/>
    </source>
</evidence>
<dbReference type="Proteomes" id="UP001304071">
    <property type="component" value="Chromosome 1"/>
</dbReference>
<keyword evidence="6 8" id="KW-0807">Transducer</keyword>
<feature type="transmembrane region" description="Helical" evidence="9">
    <location>
        <begin position="198"/>
        <end position="216"/>
    </location>
</feature>
<dbReference type="SMART" id="SM01049">
    <property type="entry name" value="Cache_2"/>
    <property type="match status" value="1"/>
</dbReference>
<feature type="domain" description="HAMP" evidence="11">
    <location>
        <begin position="218"/>
        <end position="272"/>
    </location>
</feature>
<comment type="subcellular location">
    <subcellularLocation>
        <location evidence="1">Cell membrane</location>
        <topology evidence="1">Multi-pass membrane protein</topology>
    </subcellularLocation>
</comment>
<organism evidence="12 13">
    <name type="scientific">Vibrio porteresiae DSM 19223</name>
    <dbReference type="NCBI Taxonomy" id="1123496"/>
    <lineage>
        <taxon>Bacteria</taxon>
        <taxon>Pseudomonadati</taxon>
        <taxon>Pseudomonadota</taxon>
        <taxon>Gammaproteobacteria</taxon>
        <taxon>Vibrionales</taxon>
        <taxon>Vibrionaceae</taxon>
        <taxon>Vibrio</taxon>
    </lineage>
</organism>